<reference evidence="4" key="1">
    <citation type="journal article" date="2020" name="Stud. Mycol.">
        <title>101 Dothideomycetes genomes: a test case for predicting lifestyles and emergence of pathogens.</title>
        <authorList>
            <person name="Haridas S."/>
            <person name="Albert R."/>
            <person name="Binder M."/>
            <person name="Bloem J."/>
            <person name="Labutti K."/>
            <person name="Salamov A."/>
            <person name="Andreopoulos B."/>
            <person name="Baker S."/>
            <person name="Barry K."/>
            <person name="Bills G."/>
            <person name="Bluhm B."/>
            <person name="Cannon C."/>
            <person name="Castanera R."/>
            <person name="Culley D."/>
            <person name="Daum C."/>
            <person name="Ezra D."/>
            <person name="Gonzalez J."/>
            <person name="Henrissat B."/>
            <person name="Kuo A."/>
            <person name="Liang C."/>
            <person name="Lipzen A."/>
            <person name="Lutzoni F."/>
            <person name="Magnuson J."/>
            <person name="Mondo S."/>
            <person name="Nolan M."/>
            <person name="Ohm R."/>
            <person name="Pangilinan J."/>
            <person name="Park H.-J."/>
            <person name="Ramirez L."/>
            <person name="Alfaro M."/>
            <person name="Sun H."/>
            <person name="Tritt A."/>
            <person name="Yoshinaga Y."/>
            <person name="Zwiers L.-H."/>
            <person name="Turgeon B."/>
            <person name="Goodwin S."/>
            <person name="Spatafora J."/>
            <person name="Crous P."/>
            <person name="Grigoriev I."/>
        </authorList>
    </citation>
    <scope>NUCLEOTIDE SEQUENCE</scope>
    <source>
        <strain evidence="4">CBS 116005</strain>
    </source>
</reference>
<dbReference type="SUPFAM" id="SSF53474">
    <property type="entry name" value="alpha/beta-Hydrolases"/>
    <property type="match status" value="1"/>
</dbReference>
<evidence type="ECO:0000259" key="3">
    <source>
        <dbReference type="Pfam" id="PF12697"/>
    </source>
</evidence>
<dbReference type="InterPro" id="IPR000073">
    <property type="entry name" value="AB_hydrolase_1"/>
</dbReference>
<keyword evidence="5" id="KW-1185">Reference proteome</keyword>
<name>A0A6G1L803_9PEZI</name>
<evidence type="ECO:0000256" key="1">
    <source>
        <dbReference type="ARBA" id="ARBA00022801"/>
    </source>
</evidence>
<dbReference type="Gene3D" id="3.40.50.1820">
    <property type="entry name" value="alpha/beta hydrolase"/>
    <property type="match status" value="1"/>
</dbReference>
<dbReference type="Proteomes" id="UP000799436">
    <property type="component" value="Unassembled WGS sequence"/>
</dbReference>
<dbReference type="PANTHER" id="PTHR43329">
    <property type="entry name" value="EPOXIDE HYDROLASE"/>
    <property type="match status" value="1"/>
</dbReference>
<dbReference type="GO" id="GO:0016787">
    <property type="term" value="F:hydrolase activity"/>
    <property type="evidence" value="ECO:0007669"/>
    <property type="project" value="UniProtKB-KW"/>
</dbReference>
<accession>A0A6G1L803</accession>
<sequence length="311" mass="34259">MADSTLATIIPFLKQTTTQLSSGGTVQSYSHDTGAGPVLALVHGYPQTAYMWRHVAPLLKDSHTLFIPELPGYGISSLPPKSHKRTVGNLLIEALQSVFGKDRPVIWVGHDRGGRVGHRLLVDANPSHNIKAAVLLDIVPTTEQWRAFANPAAAVGYFHWPFLAAPNAPQLIEAMGGYEWCKQGLERIQGPNPTAIEKFRSHNAIDHYSHVFSKPETISGSCADYRSGAFEDVEAQEEDQKAGRKVKLPLMVIYSASNLGRVHDVEGVWKRWADGELKTVGVPDGIGHYIPEENPEETARLVAEWVQKYGR</sequence>
<feature type="domain" description="AB hydrolase-1" evidence="3">
    <location>
        <begin position="41"/>
        <end position="300"/>
    </location>
</feature>
<evidence type="ECO:0000313" key="4">
    <source>
        <dbReference type="EMBL" id="KAF2768975.1"/>
    </source>
</evidence>
<organism evidence="4 5">
    <name type="scientific">Teratosphaeria nubilosa</name>
    <dbReference type="NCBI Taxonomy" id="161662"/>
    <lineage>
        <taxon>Eukaryota</taxon>
        <taxon>Fungi</taxon>
        <taxon>Dikarya</taxon>
        <taxon>Ascomycota</taxon>
        <taxon>Pezizomycotina</taxon>
        <taxon>Dothideomycetes</taxon>
        <taxon>Dothideomycetidae</taxon>
        <taxon>Mycosphaerellales</taxon>
        <taxon>Teratosphaeriaceae</taxon>
        <taxon>Teratosphaeria</taxon>
    </lineage>
</organism>
<dbReference type="InterPro" id="IPR000639">
    <property type="entry name" value="Epox_hydrolase-like"/>
</dbReference>
<gene>
    <name evidence="4" type="ORF">EJ03DRAFT_273034</name>
</gene>
<comment type="similarity">
    <text evidence="2">Belongs to the AB hydrolase superfamily. Epoxide hydrolase family.</text>
</comment>
<proteinExistence type="inferred from homology"/>
<evidence type="ECO:0000256" key="2">
    <source>
        <dbReference type="ARBA" id="ARBA00038334"/>
    </source>
</evidence>
<dbReference type="Pfam" id="PF12697">
    <property type="entry name" value="Abhydrolase_6"/>
    <property type="match status" value="1"/>
</dbReference>
<dbReference type="OrthoDB" id="408373at2759"/>
<dbReference type="InterPro" id="IPR029058">
    <property type="entry name" value="AB_hydrolase_fold"/>
</dbReference>
<dbReference type="PRINTS" id="PR00412">
    <property type="entry name" value="EPOXHYDRLASE"/>
</dbReference>
<dbReference type="EMBL" id="ML995838">
    <property type="protein sequence ID" value="KAF2768975.1"/>
    <property type="molecule type" value="Genomic_DNA"/>
</dbReference>
<protein>
    <submittedName>
        <fullName evidence="4">Alpha/beta-hydrolase</fullName>
    </submittedName>
</protein>
<evidence type="ECO:0000313" key="5">
    <source>
        <dbReference type="Proteomes" id="UP000799436"/>
    </source>
</evidence>
<keyword evidence="1 4" id="KW-0378">Hydrolase</keyword>
<dbReference type="AlphaFoldDB" id="A0A6G1L803"/>